<dbReference type="EC" id="6.2.1.2" evidence="8"/>
<evidence type="ECO:0000256" key="8">
    <source>
        <dbReference type="ARBA" id="ARBA00039009"/>
    </source>
</evidence>
<dbReference type="Gene3D" id="3.40.50.12780">
    <property type="entry name" value="N-terminal domain of ligase-like"/>
    <property type="match status" value="1"/>
</dbReference>
<evidence type="ECO:0000256" key="2">
    <source>
        <dbReference type="ARBA" id="ARBA00022598"/>
    </source>
</evidence>
<evidence type="ECO:0000256" key="5">
    <source>
        <dbReference type="ARBA" id="ARBA00022827"/>
    </source>
</evidence>
<evidence type="ECO:0000256" key="6">
    <source>
        <dbReference type="ARBA" id="ARBA00022840"/>
    </source>
</evidence>
<accession>A0ABQ9NQR1</accession>
<evidence type="ECO:0000313" key="15">
    <source>
        <dbReference type="Proteomes" id="UP001172684"/>
    </source>
</evidence>
<dbReference type="InterPro" id="IPR036188">
    <property type="entry name" value="FAD/NAD-bd_sf"/>
</dbReference>
<evidence type="ECO:0000313" key="14">
    <source>
        <dbReference type="EMBL" id="KAJ9662101.1"/>
    </source>
</evidence>
<keyword evidence="4" id="KW-0547">Nucleotide-binding</keyword>
<dbReference type="InterPro" id="IPR045851">
    <property type="entry name" value="AMP-bd_C_sf"/>
</dbReference>
<feature type="region of interest" description="Disordered" evidence="10">
    <location>
        <begin position="478"/>
        <end position="498"/>
    </location>
</feature>
<keyword evidence="6" id="KW-0067">ATP-binding</keyword>
<dbReference type="PANTHER" id="PTHR43605">
    <property type="entry name" value="ACYL-COENZYME A SYNTHETASE"/>
    <property type="match status" value="1"/>
</dbReference>
<dbReference type="SUPFAM" id="SSF51905">
    <property type="entry name" value="FAD/NAD(P)-binding domain"/>
    <property type="match status" value="1"/>
</dbReference>
<dbReference type="InterPro" id="IPR042099">
    <property type="entry name" value="ANL_N_sf"/>
</dbReference>
<dbReference type="Pfam" id="PF00501">
    <property type="entry name" value="AMP-binding"/>
    <property type="match status" value="1"/>
</dbReference>
<dbReference type="Gene3D" id="3.50.50.60">
    <property type="entry name" value="FAD/NAD(P)-binding domain"/>
    <property type="match status" value="1"/>
</dbReference>
<comment type="similarity">
    <text evidence="1">Belongs to the ATP-dependent AMP-binding enzyme family.</text>
</comment>
<keyword evidence="5" id="KW-0274">FAD</keyword>
<comment type="catalytic activity">
    <reaction evidence="9">
        <text>a medium-chain fatty acid + ATP + CoA = a medium-chain fatty acyl-CoA + AMP + diphosphate</text>
        <dbReference type="Rhea" id="RHEA:48340"/>
        <dbReference type="ChEBI" id="CHEBI:30616"/>
        <dbReference type="ChEBI" id="CHEBI:33019"/>
        <dbReference type="ChEBI" id="CHEBI:57287"/>
        <dbReference type="ChEBI" id="CHEBI:59558"/>
        <dbReference type="ChEBI" id="CHEBI:90546"/>
        <dbReference type="ChEBI" id="CHEBI:456215"/>
        <dbReference type="EC" id="6.2.1.2"/>
    </reaction>
    <physiologicalReaction direction="left-to-right" evidence="9">
        <dbReference type="Rhea" id="RHEA:48341"/>
    </physiologicalReaction>
</comment>
<feature type="domain" description="AMP-dependent synthetase/ligase" evidence="11">
    <location>
        <begin position="528"/>
        <end position="887"/>
    </location>
</feature>
<dbReference type="SUPFAM" id="SSF56801">
    <property type="entry name" value="Acetyl-CoA synthetase-like"/>
    <property type="match status" value="1"/>
</dbReference>
<dbReference type="Proteomes" id="UP001172684">
    <property type="component" value="Unassembled WGS sequence"/>
</dbReference>
<dbReference type="InterPro" id="IPR025110">
    <property type="entry name" value="AMP-bd_C"/>
</dbReference>
<dbReference type="EMBL" id="JAPDRL010000052">
    <property type="protein sequence ID" value="KAJ9662101.1"/>
    <property type="molecule type" value="Genomic_DNA"/>
</dbReference>
<feature type="domain" description="AMP-binding enzyme C-terminal" evidence="13">
    <location>
        <begin position="969"/>
        <end position="1051"/>
    </location>
</feature>
<dbReference type="PROSITE" id="PS00455">
    <property type="entry name" value="AMP_BINDING"/>
    <property type="match status" value="1"/>
</dbReference>
<sequence>MKIIIVGAGISGLSLYLHLRKHLPPPPPSQPPHTITIYEAHEPRSTTASTVQDSSFAELSSSTAIVGGGLGISPNGMRVLHSLSPALHAAVTAQGFRCEHFDFRSSRGWKLLKTPTSDKNVKRPDGEEAREEWCVASSRHGLWRVLMEAVVEDGGEVIYRKVVDAGVTGLGRPLVRFEDGAEEEADLVVGADGVWSAVKKGVFDAEDERFSPKYEKLAGVGGFLDMPIPEDILHDRSMVFTFGANGFFGYSPYSPSENRMMAWSTFETEAVPAKKGFDVEEIKQQLTERHKGWKDPVISDVIKTIEIDSVYPVFTTPELPHWGENGLVLIGDAAHALQPTTGQGASQALEDAQTFSLLLTHYLKKAYSEGSDISEADAVVLSSKLLYEIRRLRVKALADRARMIDAGKMKQTIWAELLLCLFLWLVGKFQFVAVRPSTTYGWTIDPADSPLVPSSGSSPSPCTSPTITAHTATLNDCSPPTLLPATSPPQPASLAQPPPSQLAPMAHFYERTLARPTSFNFATDVVDYWAAQSPPLQAMCWLSQDGRSQRELPYGHFQRESHRIAVLLQRLGVEAGEKLLVILPRVPTWWELAVACLRSGVVLCPATTLLVGKDIEFRCQTSQASVFVGDAASVQKFLKVRDNCPQVRTVIQVGGDASKGVVELATALDKVPRDAVFRGLKPDVRSPALIYFTSGTTGHPKMVQHNHISYPLAHTITGKHWLRLSPGKLYWNLSEQGWAKAAWSFFGAWNCGASLFVHDDRRPFSPTRLLDILHEHPITTLCAPPTAYRQLVLSESQDHFWKNPPRALAHCTGAGEPLNGEVIRLWKRMSGLQICDGYGQTETILICGNFEGAEIRPGSMGRPSPGVPLHVVDSNGDECAEGVEGDMGVLVNSEERDEADFFGLFDGYLAPDGTLDKRIRTFVGSGRVVPKSWYLTGDRATRDKDGYFWFVGRADDVINSAGYRIGPFEVESTLKQHPAVVESAVVSSPDSSRGEVVKAFVVLTDEYAKKDVDGLVSELQDFCKENAAPYKYPRKIQFVDATFLPKTISGKIKRNELKRLEWKSGASKL</sequence>
<dbReference type="PRINTS" id="PR00420">
    <property type="entry name" value="RNGMNOXGNASE"/>
</dbReference>
<protein>
    <recommendedName>
        <fullName evidence="8">medium-chain acyl-CoA ligase</fullName>
        <ecNumber evidence="8">6.2.1.2</ecNumber>
    </recommendedName>
</protein>
<evidence type="ECO:0000256" key="10">
    <source>
        <dbReference type="SAM" id="MobiDB-lite"/>
    </source>
</evidence>
<evidence type="ECO:0000256" key="1">
    <source>
        <dbReference type="ARBA" id="ARBA00006432"/>
    </source>
</evidence>
<organism evidence="14 15">
    <name type="scientific">Coniosporium apollinis</name>
    <dbReference type="NCBI Taxonomy" id="61459"/>
    <lineage>
        <taxon>Eukaryota</taxon>
        <taxon>Fungi</taxon>
        <taxon>Dikarya</taxon>
        <taxon>Ascomycota</taxon>
        <taxon>Pezizomycotina</taxon>
        <taxon>Dothideomycetes</taxon>
        <taxon>Dothideomycetes incertae sedis</taxon>
        <taxon>Coniosporium</taxon>
    </lineage>
</organism>
<evidence type="ECO:0000259" key="11">
    <source>
        <dbReference type="Pfam" id="PF00501"/>
    </source>
</evidence>
<dbReference type="Pfam" id="PF01494">
    <property type="entry name" value="FAD_binding_3"/>
    <property type="match status" value="1"/>
</dbReference>
<keyword evidence="15" id="KW-1185">Reference proteome</keyword>
<keyword evidence="7" id="KW-0560">Oxidoreductase</keyword>
<evidence type="ECO:0000259" key="12">
    <source>
        <dbReference type="Pfam" id="PF01494"/>
    </source>
</evidence>
<proteinExistence type="inferred from homology"/>
<dbReference type="InterPro" id="IPR020845">
    <property type="entry name" value="AMP-binding_CS"/>
</dbReference>
<dbReference type="InterPro" id="IPR000873">
    <property type="entry name" value="AMP-dep_synth/lig_dom"/>
</dbReference>
<evidence type="ECO:0000256" key="9">
    <source>
        <dbReference type="ARBA" id="ARBA00048477"/>
    </source>
</evidence>
<evidence type="ECO:0000256" key="7">
    <source>
        <dbReference type="ARBA" id="ARBA00023002"/>
    </source>
</evidence>
<comment type="caution">
    <text evidence="14">The sequence shown here is derived from an EMBL/GenBank/DDBJ whole genome shotgun (WGS) entry which is preliminary data.</text>
</comment>
<gene>
    <name evidence="14" type="ORF">H2201_006209</name>
</gene>
<name>A0ABQ9NQR1_9PEZI</name>
<feature type="compositionally biased region" description="Pro residues" evidence="10">
    <location>
        <begin position="486"/>
        <end position="498"/>
    </location>
</feature>
<keyword evidence="2" id="KW-0436">Ligase</keyword>
<dbReference type="Gene3D" id="3.30.300.30">
    <property type="match status" value="1"/>
</dbReference>
<dbReference type="InterPro" id="IPR002938">
    <property type="entry name" value="FAD-bd"/>
</dbReference>
<dbReference type="Pfam" id="PF13193">
    <property type="entry name" value="AMP-binding_C"/>
    <property type="match status" value="1"/>
</dbReference>
<evidence type="ECO:0000256" key="3">
    <source>
        <dbReference type="ARBA" id="ARBA00022630"/>
    </source>
</evidence>
<evidence type="ECO:0000259" key="13">
    <source>
        <dbReference type="Pfam" id="PF13193"/>
    </source>
</evidence>
<feature type="domain" description="FAD-binding" evidence="12">
    <location>
        <begin position="142"/>
        <end position="371"/>
    </location>
</feature>
<evidence type="ECO:0000256" key="4">
    <source>
        <dbReference type="ARBA" id="ARBA00022741"/>
    </source>
</evidence>
<dbReference type="PANTHER" id="PTHR43605:SF10">
    <property type="entry name" value="ACYL-COA SYNTHETASE MEDIUM CHAIN FAMILY MEMBER 3"/>
    <property type="match status" value="1"/>
</dbReference>
<dbReference type="InterPro" id="IPR051087">
    <property type="entry name" value="Mitochondrial_ACSM"/>
</dbReference>
<reference evidence="14" key="1">
    <citation type="submission" date="2022-10" db="EMBL/GenBank/DDBJ databases">
        <title>Culturing micro-colonial fungi from biological soil crusts in the Mojave desert and describing Neophaeococcomyces mojavensis, and introducing the new genera and species Taxawa tesnikishii.</title>
        <authorList>
            <person name="Kurbessoian T."/>
            <person name="Stajich J.E."/>
        </authorList>
    </citation>
    <scope>NUCLEOTIDE SEQUENCE</scope>
    <source>
        <strain evidence="14">TK_1</strain>
    </source>
</reference>
<keyword evidence="3" id="KW-0285">Flavoprotein</keyword>